<organism evidence="2 3">
    <name type="scientific">Desmospora activa DSM 45169</name>
    <dbReference type="NCBI Taxonomy" id="1121389"/>
    <lineage>
        <taxon>Bacteria</taxon>
        <taxon>Bacillati</taxon>
        <taxon>Bacillota</taxon>
        <taxon>Bacilli</taxon>
        <taxon>Bacillales</taxon>
        <taxon>Thermoactinomycetaceae</taxon>
        <taxon>Desmospora</taxon>
    </lineage>
</organism>
<evidence type="ECO:0000259" key="1">
    <source>
        <dbReference type="PROSITE" id="PS50943"/>
    </source>
</evidence>
<dbReference type="CDD" id="cd00093">
    <property type="entry name" value="HTH_XRE"/>
    <property type="match status" value="1"/>
</dbReference>
<dbReference type="OrthoDB" id="2456072at2"/>
<dbReference type="GO" id="GO:0003677">
    <property type="term" value="F:DNA binding"/>
    <property type="evidence" value="ECO:0007669"/>
    <property type="project" value="UniProtKB-KW"/>
</dbReference>
<dbReference type="InterPro" id="IPR010982">
    <property type="entry name" value="Lambda_DNA-bd_dom_sf"/>
</dbReference>
<name>A0A2T4YX87_9BACL</name>
<dbReference type="Proteomes" id="UP000241639">
    <property type="component" value="Unassembled WGS sequence"/>
</dbReference>
<accession>A0A2T4YX87</accession>
<keyword evidence="3" id="KW-1185">Reference proteome</keyword>
<feature type="domain" description="HTH cro/C1-type" evidence="1">
    <location>
        <begin position="10"/>
        <end position="67"/>
    </location>
</feature>
<comment type="caution">
    <text evidence="2">The sequence shown here is derived from an EMBL/GenBank/DDBJ whole genome shotgun (WGS) entry which is preliminary data.</text>
</comment>
<reference evidence="2 3" key="1">
    <citation type="submission" date="2018-04" db="EMBL/GenBank/DDBJ databases">
        <title>Genomic Encyclopedia of Archaeal and Bacterial Type Strains, Phase II (KMG-II): from individual species to whole genera.</title>
        <authorList>
            <person name="Goeker M."/>
        </authorList>
    </citation>
    <scope>NUCLEOTIDE SEQUENCE [LARGE SCALE GENOMIC DNA]</scope>
    <source>
        <strain evidence="2 3">DSM 45169</strain>
    </source>
</reference>
<proteinExistence type="predicted"/>
<dbReference type="AlphaFoldDB" id="A0A2T4YX87"/>
<sequence>MQKVKIRSGLKEFAQNRGLTIRQVAKDIGMESSWESVRRFANNESTKYSRDILERLMNRYDCRLDELLIVEKETD</sequence>
<evidence type="ECO:0000313" key="3">
    <source>
        <dbReference type="Proteomes" id="UP000241639"/>
    </source>
</evidence>
<keyword evidence="2" id="KW-0238">DNA-binding</keyword>
<dbReference type="RefSeq" id="WP_107728737.1">
    <property type="nucleotide sequence ID" value="NZ_PZZP01000016.1"/>
</dbReference>
<dbReference type="PROSITE" id="PS50943">
    <property type="entry name" value="HTH_CROC1"/>
    <property type="match status" value="1"/>
</dbReference>
<evidence type="ECO:0000313" key="2">
    <source>
        <dbReference type="EMBL" id="PTM50453.1"/>
    </source>
</evidence>
<protein>
    <submittedName>
        <fullName evidence="2">Cro/C1-type helix-turn-helix DNA-binding protein</fullName>
    </submittedName>
</protein>
<gene>
    <name evidence="2" type="ORF">C8J48_3791</name>
</gene>
<dbReference type="SUPFAM" id="SSF47413">
    <property type="entry name" value="lambda repressor-like DNA-binding domains"/>
    <property type="match status" value="1"/>
</dbReference>
<dbReference type="EMBL" id="PZZP01000016">
    <property type="protein sequence ID" value="PTM50453.1"/>
    <property type="molecule type" value="Genomic_DNA"/>
</dbReference>
<dbReference type="InterPro" id="IPR001387">
    <property type="entry name" value="Cro/C1-type_HTH"/>
</dbReference>
<dbReference type="Pfam" id="PF13443">
    <property type="entry name" value="HTH_26"/>
    <property type="match status" value="1"/>
</dbReference>
<dbReference type="Gene3D" id="1.10.260.40">
    <property type="entry name" value="lambda repressor-like DNA-binding domains"/>
    <property type="match status" value="1"/>
</dbReference>